<organism evidence="2 3">
    <name type="scientific">Ophiobolus disseminans</name>
    <dbReference type="NCBI Taxonomy" id="1469910"/>
    <lineage>
        <taxon>Eukaryota</taxon>
        <taxon>Fungi</taxon>
        <taxon>Dikarya</taxon>
        <taxon>Ascomycota</taxon>
        <taxon>Pezizomycotina</taxon>
        <taxon>Dothideomycetes</taxon>
        <taxon>Pleosporomycetidae</taxon>
        <taxon>Pleosporales</taxon>
        <taxon>Pleosporineae</taxon>
        <taxon>Phaeosphaeriaceae</taxon>
        <taxon>Ophiobolus</taxon>
    </lineage>
</organism>
<dbReference type="Proteomes" id="UP000799424">
    <property type="component" value="Unassembled WGS sequence"/>
</dbReference>
<protein>
    <submittedName>
        <fullName evidence="2">Uncharacterized protein</fullName>
    </submittedName>
</protein>
<keyword evidence="3" id="KW-1185">Reference proteome</keyword>
<sequence length="318" mass="36495">MQASNPPIISYTRPTDNDRKLALTATFDDIINQHPKRTFKRLKKAHIKRVNDMSAALGREFERDLKLNIKSPSDLLWTLRLELELVVLKSEVQLREEWVQMNSEPKKVAFERPSDSSDISAAPDMGSVPKAPMSTISELPQCPKPYNYFSPGENVNTTPSTTTRTVPVMGTFRMPPAFQPPMHQPVLVTRRECETSAPSHKPAIYDWEGERDVKLAELAGTSAYYKSREFKKMKLAKSDQVPGRRPNASKDITEGDNTDVEMADREATKPQSLILIFGRTTVRRARTNDKFYLRMQRYNKRTKAWRRISGEEAMFEWD</sequence>
<reference evidence="2" key="1">
    <citation type="journal article" date="2020" name="Stud. Mycol.">
        <title>101 Dothideomycetes genomes: a test case for predicting lifestyles and emergence of pathogens.</title>
        <authorList>
            <person name="Haridas S."/>
            <person name="Albert R."/>
            <person name="Binder M."/>
            <person name="Bloem J."/>
            <person name="Labutti K."/>
            <person name="Salamov A."/>
            <person name="Andreopoulos B."/>
            <person name="Baker S."/>
            <person name="Barry K."/>
            <person name="Bills G."/>
            <person name="Bluhm B."/>
            <person name="Cannon C."/>
            <person name="Castanera R."/>
            <person name="Culley D."/>
            <person name="Daum C."/>
            <person name="Ezra D."/>
            <person name="Gonzalez J."/>
            <person name="Henrissat B."/>
            <person name="Kuo A."/>
            <person name="Liang C."/>
            <person name="Lipzen A."/>
            <person name="Lutzoni F."/>
            <person name="Magnuson J."/>
            <person name="Mondo S."/>
            <person name="Nolan M."/>
            <person name="Ohm R."/>
            <person name="Pangilinan J."/>
            <person name="Park H.-J."/>
            <person name="Ramirez L."/>
            <person name="Alfaro M."/>
            <person name="Sun H."/>
            <person name="Tritt A."/>
            <person name="Yoshinaga Y."/>
            <person name="Zwiers L.-H."/>
            <person name="Turgeon B."/>
            <person name="Goodwin S."/>
            <person name="Spatafora J."/>
            <person name="Crous P."/>
            <person name="Grigoriev I."/>
        </authorList>
    </citation>
    <scope>NUCLEOTIDE SEQUENCE</scope>
    <source>
        <strain evidence="2">CBS 113818</strain>
    </source>
</reference>
<accession>A0A6A7A7C7</accession>
<gene>
    <name evidence="2" type="ORF">CC86DRAFT_403723</name>
</gene>
<dbReference type="AlphaFoldDB" id="A0A6A7A7C7"/>
<name>A0A6A7A7C7_9PLEO</name>
<feature type="region of interest" description="Disordered" evidence="1">
    <location>
        <begin position="236"/>
        <end position="255"/>
    </location>
</feature>
<dbReference type="EMBL" id="MU006221">
    <property type="protein sequence ID" value="KAF2829073.1"/>
    <property type="molecule type" value="Genomic_DNA"/>
</dbReference>
<dbReference type="OrthoDB" id="3785820at2759"/>
<evidence type="ECO:0000313" key="3">
    <source>
        <dbReference type="Proteomes" id="UP000799424"/>
    </source>
</evidence>
<proteinExistence type="predicted"/>
<evidence type="ECO:0000313" key="2">
    <source>
        <dbReference type="EMBL" id="KAF2829073.1"/>
    </source>
</evidence>
<evidence type="ECO:0000256" key="1">
    <source>
        <dbReference type="SAM" id="MobiDB-lite"/>
    </source>
</evidence>